<organism evidence="1 2">
    <name type="scientific">Actinokineospora soli</name>
    <dbReference type="NCBI Taxonomy" id="1048753"/>
    <lineage>
        <taxon>Bacteria</taxon>
        <taxon>Bacillati</taxon>
        <taxon>Actinomycetota</taxon>
        <taxon>Actinomycetes</taxon>
        <taxon>Pseudonocardiales</taxon>
        <taxon>Pseudonocardiaceae</taxon>
        <taxon>Actinokineospora</taxon>
    </lineage>
</organism>
<evidence type="ECO:0008006" key="3">
    <source>
        <dbReference type="Google" id="ProtNLM"/>
    </source>
</evidence>
<gene>
    <name evidence="1" type="ORF">ACFQV2_35960</name>
</gene>
<sequence>MTELPDLAVPDHRPGFFDDLAADLARTTPSATRTRRRVLVGLAAAVTAGALLVPGSPRQPSVEQRVLAAITGTTTLSATLTHRAPDAGTRQWAVVATGTGDLRLRALGTPEDLAYDAAAGVERGRTVQGRYVDRRGLSPANASTWVLPANWPP</sequence>
<dbReference type="EMBL" id="JBHTEY010000004">
    <property type="protein sequence ID" value="MFC7617994.1"/>
    <property type="molecule type" value="Genomic_DNA"/>
</dbReference>
<dbReference type="Proteomes" id="UP001596512">
    <property type="component" value="Unassembled WGS sequence"/>
</dbReference>
<accession>A0ABW2TW55</accession>
<keyword evidence="2" id="KW-1185">Reference proteome</keyword>
<comment type="caution">
    <text evidence="1">The sequence shown here is derived from an EMBL/GenBank/DDBJ whole genome shotgun (WGS) entry which is preliminary data.</text>
</comment>
<protein>
    <recommendedName>
        <fullName evidence="3">Anti-sigma factor</fullName>
    </recommendedName>
</protein>
<reference evidence="2" key="1">
    <citation type="journal article" date="2019" name="Int. J. Syst. Evol. Microbiol.">
        <title>The Global Catalogue of Microorganisms (GCM) 10K type strain sequencing project: providing services to taxonomists for standard genome sequencing and annotation.</title>
        <authorList>
            <consortium name="The Broad Institute Genomics Platform"/>
            <consortium name="The Broad Institute Genome Sequencing Center for Infectious Disease"/>
            <person name="Wu L."/>
            <person name="Ma J."/>
        </authorList>
    </citation>
    <scope>NUCLEOTIDE SEQUENCE [LARGE SCALE GENOMIC DNA]</scope>
    <source>
        <strain evidence="2">JCM 17695</strain>
    </source>
</reference>
<name>A0ABW2TW55_9PSEU</name>
<evidence type="ECO:0000313" key="2">
    <source>
        <dbReference type="Proteomes" id="UP001596512"/>
    </source>
</evidence>
<evidence type="ECO:0000313" key="1">
    <source>
        <dbReference type="EMBL" id="MFC7617994.1"/>
    </source>
</evidence>
<proteinExistence type="predicted"/>